<dbReference type="RefSeq" id="WP_052790884.1">
    <property type="nucleotide sequence ID" value="NZ_AVQC01000027.1"/>
</dbReference>
<dbReference type="PATRIC" id="fig|1365964.3.peg.2194"/>
<evidence type="ECO:0000313" key="2">
    <source>
        <dbReference type="EMBL" id="KOA62605.1"/>
    </source>
</evidence>
<organism evidence="2 3">
    <name type="scientific">Bifidobacterium breve MCC 1114</name>
    <dbReference type="NCBI Taxonomy" id="1365964"/>
    <lineage>
        <taxon>Bacteria</taxon>
        <taxon>Bacillati</taxon>
        <taxon>Actinomycetota</taxon>
        <taxon>Actinomycetes</taxon>
        <taxon>Bifidobacteriales</taxon>
        <taxon>Bifidobacteriaceae</taxon>
        <taxon>Bifidobacterium</taxon>
    </lineage>
</organism>
<sequence length="81" mass="8760">MNARDYGQHASGYRRPELDELPRGFMVRLILWAVVFAFCIGWVMSHAGCAHPIGNGLASLVGFGCAPLRLLCLALSEAGVE</sequence>
<gene>
    <name evidence="2" type="ORF">BBM1114_10840</name>
</gene>
<feature type="transmembrane region" description="Helical" evidence="1">
    <location>
        <begin position="25"/>
        <end position="44"/>
    </location>
</feature>
<dbReference type="AlphaFoldDB" id="A0A0L7CS95"/>
<dbReference type="EMBL" id="AVQC01000027">
    <property type="protein sequence ID" value="KOA62605.1"/>
    <property type="molecule type" value="Genomic_DNA"/>
</dbReference>
<comment type="caution">
    <text evidence="2">The sequence shown here is derived from an EMBL/GenBank/DDBJ whole genome shotgun (WGS) entry which is preliminary data.</text>
</comment>
<keyword evidence="1" id="KW-1133">Transmembrane helix</keyword>
<reference evidence="2 3" key="1">
    <citation type="journal article" date="2015" name="Int J Genomics">
        <title>Comparative Genomics Revealed Genetic Diversity and Species/Strain-Level Differences in Carbohydrate Metabolism of Three Probiotic Bifidobacterial Species.</title>
        <authorList>
            <person name="Odamaki T."/>
            <person name="Horigome A."/>
            <person name="Sugahara H."/>
            <person name="Hashikura N."/>
            <person name="Minami J."/>
            <person name="Xiao J.Z."/>
            <person name="Abe F."/>
        </authorList>
    </citation>
    <scope>NUCLEOTIDE SEQUENCE [LARGE SCALE GENOMIC DNA]</scope>
    <source>
        <strain evidence="2 3">MCC 1114</strain>
    </source>
</reference>
<keyword evidence="1" id="KW-0812">Transmembrane</keyword>
<evidence type="ECO:0000313" key="3">
    <source>
        <dbReference type="Proteomes" id="UP000036802"/>
    </source>
</evidence>
<dbReference type="Proteomes" id="UP000036802">
    <property type="component" value="Unassembled WGS sequence"/>
</dbReference>
<proteinExistence type="predicted"/>
<protein>
    <submittedName>
        <fullName evidence="2">Uncharacterized protein</fullName>
    </submittedName>
</protein>
<name>A0A0L7CS95_BIFBR</name>
<evidence type="ECO:0000256" key="1">
    <source>
        <dbReference type="SAM" id="Phobius"/>
    </source>
</evidence>
<keyword evidence="1" id="KW-0472">Membrane</keyword>
<accession>A0A0L7CS95</accession>